<dbReference type="eggNOG" id="COG2121">
    <property type="taxonomic scope" value="Bacteria"/>
</dbReference>
<dbReference type="EMBL" id="ABVL01000035">
    <property type="protein sequence ID" value="EDY16329.1"/>
    <property type="molecule type" value="Genomic_DNA"/>
</dbReference>
<dbReference type="InParanoid" id="B4DB51"/>
<proteinExistence type="predicted"/>
<gene>
    <name evidence="2" type="ORF">CfE428DRAFT_6142</name>
</gene>
<evidence type="ECO:0000259" key="1">
    <source>
        <dbReference type="Pfam" id="PF04028"/>
    </source>
</evidence>
<dbReference type="Proteomes" id="UP000005824">
    <property type="component" value="Unassembled WGS sequence"/>
</dbReference>
<dbReference type="CDD" id="cd07983">
    <property type="entry name" value="LPLAT_DUF374-like"/>
    <property type="match status" value="1"/>
</dbReference>
<dbReference type="STRING" id="497964.CfE428DRAFT_6142"/>
<comment type="caution">
    <text evidence="2">The sequence shown here is derived from an EMBL/GenBank/DDBJ whole genome shotgun (WGS) entry which is preliminary data.</text>
</comment>
<keyword evidence="3" id="KW-1185">Reference proteome</keyword>
<name>B4DB51_9BACT</name>
<dbReference type="InterPro" id="IPR007172">
    <property type="entry name" value="DUF374"/>
</dbReference>
<evidence type="ECO:0000313" key="2">
    <source>
        <dbReference type="EMBL" id="EDY16329.1"/>
    </source>
</evidence>
<protein>
    <recommendedName>
        <fullName evidence="1">DUF374 domain-containing protein</fullName>
    </recommendedName>
</protein>
<dbReference type="AlphaFoldDB" id="B4DB51"/>
<sequence>MKPATKAKLIALVGGWIVKLLCATLRFRIQDPDGFLQMPHTVKMTGLFWHNRLFILPWLYSHYMSRRDCPRHSKALTSASKDGEILAAFLARFDIGAIRGSSSRRGAVAMLEMVRTSEAGYDIAITPDGPRGPKYKLNAGVITLAQKAKSPPLPIVVSYSRYWQLKSWDAFQIPKPFSRVDVTLLPLETIPDTDTEEAFEAQRARLEKIMRDAHHIDS</sequence>
<accession>B4DB51</accession>
<dbReference type="RefSeq" id="WP_006983461.1">
    <property type="nucleotide sequence ID" value="NZ_ABVL01000035.1"/>
</dbReference>
<dbReference type="Pfam" id="PF04028">
    <property type="entry name" value="DUF374"/>
    <property type="match status" value="1"/>
</dbReference>
<reference evidence="2 3" key="1">
    <citation type="journal article" date="2011" name="J. Bacteriol.">
        <title>Genome sequence of Chthoniobacter flavus Ellin428, an aerobic heterotrophic soil bacterium.</title>
        <authorList>
            <person name="Kant R."/>
            <person name="van Passel M.W."/>
            <person name="Palva A."/>
            <person name="Lucas S."/>
            <person name="Lapidus A."/>
            <person name="Glavina Del Rio T."/>
            <person name="Dalin E."/>
            <person name="Tice H."/>
            <person name="Bruce D."/>
            <person name="Goodwin L."/>
            <person name="Pitluck S."/>
            <person name="Larimer F.W."/>
            <person name="Land M.L."/>
            <person name="Hauser L."/>
            <person name="Sangwan P."/>
            <person name="de Vos W.M."/>
            <person name="Janssen P.H."/>
            <person name="Smidt H."/>
        </authorList>
    </citation>
    <scope>NUCLEOTIDE SEQUENCE [LARGE SCALE GENOMIC DNA]</scope>
    <source>
        <strain evidence="2 3">Ellin428</strain>
    </source>
</reference>
<organism evidence="2 3">
    <name type="scientific">Chthoniobacter flavus Ellin428</name>
    <dbReference type="NCBI Taxonomy" id="497964"/>
    <lineage>
        <taxon>Bacteria</taxon>
        <taxon>Pseudomonadati</taxon>
        <taxon>Verrucomicrobiota</taxon>
        <taxon>Spartobacteria</taxon>
        <taxon>Chthoniobacterales</taxon>
        <taxon>Chthoniobacteraceae</taxon>
        <taxon>Chthoniobacter</taxon>
    </lineage>
</organism>
<feature type="domain" description="DUF374" evidence="1">
    <location>
        <begin position="71"/>
        <end position="133"/>
    </location>
</feature>
<evidence type="ECO:0000313" key="3">
    <source>
        <dbReference type="Proteomes" id="UP000005824"/>
    </source>
</evidence>